<dbReference type="InterPro" id="IPR022742">
    <property type="entry name" value="Hydrolase_4"/>
</dbReference>
<comment type="caution">
    <text evidence="2">The sequence shown here is derived from an EMBL/GenBank/DDBJ whole genome shotgun (WGS) entry which is preliminary data.</text>
</comment>
<dbReference type="EMBL" id="JANUCT010000004">
    <property type="protein sequence ID" value="MCS3902654.1"/>
    <property type="molecule type" value="Genomic_DNA"/>
</dbReference>
<reference evidence="2" key="1">
    <citation type="submission" date="2022-08" db="EMBL/GenBank/DDBJ databases">
        <title>Genomic Encyclopedia of Type Strains, Phase III (KMG-III): the genomes of soil and plant-associated and newly described type strains.</title>
        <authorList>
            <person name="Whitman W."/>
        </authorList>
    </citation>
    <scope>NUCLEOTIDE SEQUENCE</scope>
    <source>
        <strain evidence="2">HMT 1</strain>
    </source>
</reference>
<dbReference type="Pfam" id="PF12146">
    <property type="entry name" value="Hydrolase_4"/>
    <property type="match status" value="1"/>
</dbReference>
<evidence type="ECO:0000259" key="1">
    <source>
        <dbReference type="Pfam" id="PF12146"/>
    </source>
</evidence>
<gene>
    <name evidence="2" type="ORF">J2T55_000658</name>
</gene>
<dbReference type="InterPro" id="IPR051044">
    <property type="entry name" value="MAG_DAG_Lipase"/>
</dbReference>
<dbReference type="AlphaFoldDB" id="A0AAE3HKA2"/>
<accession>A0AAE3HKA2</accession>
<name>A0AAE3HKA2_9GAMM</name>
<dbReference type="InterPro" id="IPR029058">
    <property type="entry name" value="AB_hydrolase_fold"/>
</dbReference>
<organism evidence="2 3">
    <name type="scientific">Methylohalomonas lacus</name>
    <dbReference type="NCBI Taxonomy" id="398773"/>
    <lineage>
        <taxon>Bacteria</taxon>
        <taxon>Pseudomonadati</taxon>
        <taxon>Pseudomonadota</taxon>
        <taxon>Gammaproteobacteria</taxon>
        <taxon>Methylohalomonadales</taxon>
        <taxon>Methylohalomonadaceae</taxon>
        <taxon>Methylohalomonas</taxon>
    </lineage>
</organism>
<proteinExistence type="predicted"/>
<dbReference type="Proteomes" id="UP001204445">
    <property type="component" value="Unassembled WGS sequence"/>
</dbReference>
<protein>
    <submittedName>
        <fullName evidence="2">Alpha-beta hydrolase superfamily lysophospholipase</fullName>
    </submittedName>
</protein>
<dbReference type="SUPFAM" id="SSF53474">
    <property type="entry name" value="alpha/beta-Hydrolases"/>
    <property type="match status" value="1"/>
</dbReference>
<dbReference type="Gene3D" id="3.40.50.1820">
    <property type="entry name" value="alpha/beta hydrolase"/>
    <property type="match status" value="1"/>
</dbReference>
<keyword evidence="2" id="KW-0378">Hydrolase</keyword>
<dbReference type="GO" id="GO:0016787">
    <property type="term" value="F:hydrolase activity"/>
    <property type="evidence" value="ECO:0007669"/>
    <property type="project" value="UniProtKB-KW"/>
</dbReference>
<feature type="domain" description="Serine aminopeptidase S33" evidence="1">
    <location>
        <begin position="63"/>
        <end position="296"/>
    </location>
</feature>
<dbReference type="PANTHER" id="PTHR11614">
    <property type="entry name" value="PHOSPHOLIPASE-RELATED"/>
    <property type="match status" value="1"/>
</dbReference>
<keyword evidence="3" id="KW-1185">Reference proteome</keyword>
<evidence type="ECO:0000313" key="3">
    <source>
        <dbReference type="Proteomes" id="UP001204445"/>
    </source>
</evidence>
<sequence length="337" mass="37136">MNIENNHARHRHALAGCVMFIALLLAALGTLAEDKPRPRLTDDAVITTDGYRLPLSRWLPDGEPCRVVLGLHGFNDYRETFDNLASHLSADCTAFYAYDHRGFGGTADRGHWPGRARLVNDATNVAELLRARHPGKPLYIVGESMGGAITILTLAQDYPPPVDGAVLLAPGVWTRDVQPWYMRTALWLGIRLAPGLEIPNDLVDVNPSDDPDVLEYWQSHPMVIKRSRIASLYGVANLMDAALAATDHLQQPLLVLYGGADEIIPSGATCGFLERLAQTSADWRFVYYPEGHHQLTRYSGEDQTMADISAWLQSPQAALPFDGQLSLAEARDELCDS</sequence>
<evidence type="ECO:0000313" key="2">
    <source>
        <dbReference type="EMBL" id="MCS3902654.1"/>
    </source>
</evidence>
<dbReference type="InterPro" id="IPR017208">
    <property type="entry name" value="UCP037442_abhydr"/>
</dbReference>
<dbReference type="PIRSF" id="PIRSF037442">
    <property type="entry name" value="UCP037442_abhydr"/>
    <property type="match status" value="1"/>
</dbReference>